<name>A0A6L9MK08_9HYPH</name>
<evidence type="ECO:0000259" key="8">
    <source>
        <dbReference type="Pfam" id="PF01494"/>
    </source>
</evidence>
<dbReference type="PANTHER" id="PTHR43876:SF7">
    <property type="entry name" value="UBIQUINONE BIOSYNTHESIS MONOOXYGENASE COQ6, MITOCHONDRIAL"/>
    <property type="match status" value="1"/>
</dbReference>
<dbReference type="NCBIfam" id="TIGR01988">
    <property type="entry name" value="Ubi-OHases"/>
    <property type="match status" value="1"/>
</dbReference>
<evidence type="ECO:0000256" key="7">
    <source>
        <dbReference type="ARBA" id="ARBA00023033"/>
    </source>
</evidence>
<dbReference type="GO" id="GO:0016705">
    <property type="term" value="F:oxidoreductase activity, acting on paired donors, with incorporation or reduction of molecular oxygen"/>
    <property type="evidence" value="ECO:0007669"/>
    <property type="project" value="InterPro"/>
</dbReference>
<keyword evidence="10" id="KW-1185">Reference proteome</keyword>
<keyword evidence="6" id="KW-0560">Oxidoreductase</keyword>
<dbReference type="PRINTS" id="PR00420">
    <property type="entry name" value="RNGMNOXGNASE"/>
</dbReference>
<comment type="pathway">
    <text evidence="2">Cofactor biosynthesis; ubiquinone biosynthesis.</text>
</comment>
<accession>A0A6L9MK08</accession>
<dbReference type="UniPathway" id="UPA00232"/>
<dbReference type="AlphaFoldDB" id="A0A6L9MK08"/>
<proteinExistence type="inferred from homology"/>
<evidence type="ECO:0000313" key="9">
    <source>
        <dbReference type="EMBL" id="NDV88199.1"/>
    </source>
</evidence>
<keyword evidence="5" id="KW-0274">FAD</keyword>
<comment type="similarity">
    <text evidence="3">Belongs to the UbiH/COQ6 family.</text>
</comment>
<dbReference type="SUPFAM" id="SSF51905">
    <property type="entry name" value="FAD/NAD(P)-binding domain"/>
    <property type="match status" value="1"/>
</dbReference>
<protein>
    <submittedName>
        <fullName evidence="9">UbiH/UbiF family hydroxylase</fullName>
    </submittedName>
</protein>
<organism evidence="9 10">
    <name type="scientific">Aurantimonas aggregata</name>
    <dbReference type="NCBI Taxonomy" id="2047720"/>
    <lineage>
        <taxon>Bacteria</taxon>
        <taxon>Pseudomonadati</taxon>
        <taxon>Pseudomonadota</taxon>
        <taxon>Alphaproteobacteria</taxon>
        <taxon>Hyphomicrobiales</taxon>
        <taxon>Aurantimonadaceae</taxon>
        <taxon>Aurantimonas</taxon>
    </lineage>
</organism>
<dbReference type="Gene3D" id="3.50.50.60">
    <property type="entry name" value="FAD/NAD(P)-binding domain"/>
    <property type="match status" value="2"/>
</dbReference>
<dbReference type="PANTHER" id="PTHR43876">
    <property type="entry name" value="UBIQUINONE BIOSYNTHESIS MONOOXYGENASE COQ6, MITOCHONDRIAL"/>
    <property type="match status" value="1"/>
</dbReference>
<gene>
    <name evidence="9" type="ORF">GTW51_15975</name>
</gene>
<dbReference type="GO" id="GO:0004497">
    <property type="term" value="F:monooxygenase activity"/>
    <property type="evidence" value="ECO:0007669"/>
    <property type="project" value="UniProtKB-KW"/>
</dbReference>
<dbReference type="Pfam" id="PF01494">
    <property type="entry name" value="FAD_binding_3"/>
    <property type="match status" value="1"/>
</dbReference>
<dbReference type="NCBIfam" id="NF005691">
    <property type="entry name" value="PRK07494.1"/>
    <property type="match status" value="1"/>
</dbReference>
<evidence type="ECO:0000256" key="5">
    <source>
        <dbReference type="ARBA" id="ARBA00022827"/>
    </source>
</evidence>
<comment type="caution">
    <text evidence="9">The sequence shown here is derived from an EMBL/GenBank/DDBJ whole genome shotgun (WGS) entry which is preliminary data.</text>
</comment>
<dbReference type="EMBL" id="JAAAMJ010000013">
    <property type="protein sequence ID" value="NDV88199.1"/>
    <property type="molecule type" value="Genomic_DNA"/>
</dbReference>
<evidence type="ECO:0000256" key="2">
    <source>
        <dbReference type="ARBA" id="ARBA00004749"/>
    </source>
</evidence>
<dbReference type="GO" id="GO:0006744">
    <property type="term" value="P:ubiquinone biosynthetic process"/>
    <property type="evidence" value="ECO:0007669"/>
    <property type="project" value="UniProtKB-UniPathway"/>
</dbReference>
<dbReference type="InterPro" id="IPR002938">
    <property type="entry name" value="FAD-bd"/>
</dbReference>
<evidence type="ECO:0000313" key="10">
    <source>
        <dbReference type="Proteomes" id="UP000476332"/>
    </source>
</evidence>
<keyword evidence="4" id="KW-0285">Flavoprotein</keyword>
<evidence type="ECO:0000256" key="3">
    <source>
        <dbReference type="ARBA" id="ARBA00005349"/>
    </source>
</evidence>
<sequence>MCVFQAKRAWLSRCCNRGALHCEGVSVSSKRREIVVVGGGLAGTATAIGFAAAGFDTVLIAMEAAPDRRSTALIGRSVAFLDEIGLMEELGSAAEPLAVMRLIDDTGRLLRAPTVEFDAAEIGLDAFGYNVLNADLHAALQRRAAKLDRLEIVEDRAVGLSTTTDHALVELADGGHYAADLVVAADGRGSPMRETAGITVRKWTYPQSAIVLNFDHALPHRSVSTEFHTRSGPFTQVPLPGRRSSLVWVEEPRLADLYVDLRADRLAEIVEEKLHSIFGAVTIEMPIQRFPLSGASVARLTGERLALVGEAGHAFPPIGAQGLNLGLRDCEAIISVAQDNRDDPGRASALRRYEAMRRGDVRSRTLGVDLLNRSLLADFLPVQFARTAGLAALEAIPFLRHFAMREGVAPGSGFVGLPRALRERVGRDRP</sequence>
<evidence type="ECO:0000256" key="1">
    <source>
        <dbReference type="ARBA" id="ARBA00001974"/>
    </source>
</evidence>
<evidence type="ECO:0000256" key="4">
    <source>
        <dbReference type="ARBA" id="ARBA00022630"/>
    </source>
</evidence>
<dbReference type="GO" id="GO:0071949">
    <property type="term" value="F:FAD binding"/>
    <property type="evidence" value="ECO:0007669"/>
    <property type="project" value="InterPro"/>
</dbReference>
<dbReference type="Proteomes" id="UP000476332">
    <property type="component" value="Unassembled WGS sequence"/>
</dbReference>
<keyword evidence="7" id="KW-0503">Monooxygenase</keyword>
<comment type="cofactor">
    <cofactor evidence="1">
        <name>FAD</name>
        <dbReference type="ChEBI" id="CHEBI:57692"/>
    </cofactor>
</comment>
<reference evidence="9 10" key="1">
    <citation type="submission" date="2020-01" db="EMBL/GenBank/DDBJ databases">
        <title>Genomes of bacteria type strains.</title>
        <authorList>
            <person name="Chen J."/>
            <person name="Zhu S."/>
            <person name="Chen J."/>
        </authorList>
    </citation>
    <scope>NUCLEOTIDE SEQUENCE [LARGE SCALE GENOMIC DNA]</scope>
    <source>
        <strain evidence="9 10">KCTC 52919</strain>
    </source>
</reference>
<dbReference type="InterPro" id="IPR036188">
    <property type="entry name" value="FAD/NAD-bd_sf"/>
</dbReference>
<evidence type="ECO:0000256" key="6">
    <source>
        <dbReference type="ARBA" id="ARBA00023002"/>
    </source>
</evidence>
<dbReference type="InterPro" id="IPR010971">
    <property type="entry name" value="UbiH/COQ6"/>
</dbReference>
<feature type="domain" description="FAD-binding" evidence="8">
    <location>
        <begin position="33"/>
        <end position="358"/>
    </location>
</feature>
<dbReference type="InterPro" id="IPR051205">
    <property type="entry name" value="UbiH/COQ6_monooxygenase"/>
</dbReference>